<dbReference type="OrthoDB" id="2247385at2759"/>
<proteinExistence type="predicted"/>
<dbReference type="Gene3D" id="1.25.40.10">
    <property type="entry name" value="Tetratricopeptide repeat domain"/>
    <property type="match status" value="1"/>
</dbReference>
<sequence length="257" mass="28500">MQKPEGANEVRAPSHQVTSKALTAHPNLSGQSVVSRRKKKDAKAARTRRILLDSDDDMSLAEEQDRPPAAAALAAGPLPDAVTEEELMNSGHKLREGCTCPLCCLPIKFPVGKHSKFKSCCSKTVCHGCILASRQRGMGKMCPFCRTPTPDSSAAILALVRKRVDAKDPVATEFLASKYYDGKHGLQQEIPRAIELWTEAARLGDLLSHFRLGCIYYKGKGVEKDEDRGTRHWQYAAIRGHPDSRFMLGFYEYKSRN</sequence>
<evidence type="ECO:0000313" key="4">
    <source>
        <dbReference type="EMBL" id="EJK48787.1"/>
    </source>
</evidence>
<dbReference type="AlphaFoldDB" id="K0RQ24"/>
<feature type="compositionally biased region" description="Polar residues" evidence="2">
    <location>
        <begin position="15"/>
        <end position="34"/>
    </location>
</feature>
<name>K0RQ24_THAOC</name>
<dbReference type="InterPro" id="IPR001841">
    <property type="entry name" value="Znf_RING"/>
</dbReference>
<gene>
    <name evidence="4" type="ORF">THAOC_32386</name>
</gene>
<keyword evidence="5" id="KW-1185">Reference proteome</keyword>
<reference evidence="4 5" key="1">
    <citation type="journal article" date="2012" name="Genome Biol.">
        <title>Genome and low-iron response of an oceanic diatom adapted to chronic iron limitation.</title>
        <authorList>
            <person name="Lommer M."/>
            <person name="Specht M."/>
            <person name="Roy A.S."/>
            <person name="Kraemer L."/>
            <person name="Andreson R."/>
            <person name="Gutowska M.A."/>
            <person name="Wolf J."/>
            <person name="Bergner S.V."/>
            <person name="Schilhabel M.B."/>
            <person name="Klostermeier U.C."/>
            <person name="Beiko R.G."/>
            <person name="Rosenstiel P."/>
            <person name="Hippler M."/>
            <person name="Laroche J."/>
        </authorList>
    </citation>
    <scope>NUCLEOTIDE SEQUENCE [LARGE SCALE GENOMIC DNA]</scope>
    <source>
        <strain evidence="4 5">CCMP1005</strain>
    </source>
</reference>
<dbReference type="SUPFAM" id="SSF57850">
    <property type="entry name" value="RING/U-box"/>
    <property type="match status" value="1"/>
</dbReference>
<dbReference type="EMBL" id="AGNL01045419">
    <property type="protein sequence ID" value="EJK48787.1"/>
    <property type="molecule type" value="Genomic_DNA"/>
</dbReference>
<evidence type="ECO:0000313" key="5">
    <source>
        <dbReference type="Proteomes" id="UP000266841"/>
    </source>
</evidence>
<dbReference type="PROSITE" id="PS50089">
    <property type="entry name" value="ZF_RING_2"/>
    <property type="match status" value="1"/>
</dbReference>
<keyword evidence="1" id="KW-0862">Zinc</keyword>
<dbReference type="InterPro" id="IPR006597">
    <property type="entry name" value="Sel1-like"/>
</dbReference>
<evidence type="ECO:0000256" key="2">
    <source>
        <dbReference type="SAM" id="MobiDB-lite"/>
    </source>
</evidence>
<feature type="region of interest" description="Disordered" evidence="2">
    <location>
        <begin position="1"/>
        <end position="50"/>
    </location>
</feature>
<dbReference type="SUPFAM" id="SSF81901">
    <property type="entry name" value="HCP-like"/>
    <property type="match status" value="1"/>
</dbReference>
<dbReference type="Pfam" id="PF08238">
    <property type="entry name" value="Sel1"/>
    <property type="match status" value="2"/>
</dbReference>
<dbReference type="SMART" id="SM00671">
    <property type="entry name" value="SEL1"/>
    <property type="match status" value="2"/>
</dbReference>
<keyword evidence="1" id="KW-0863">Zinc-finger</keyword>
<feature type="domain" description="RING-type" evidence="3">
    <location>
        <begin position="100"/>
        <end position="146"/>
    </location>
</feature>
<comment type="caution">
    <text evidence="4">The sequence shown here is derived from an EMBL/GenBank/DDBJ whole genome shotgun (WGS) entry which is preliminary data.</text>
</comment>
<accession>K0RQ24</accession>
<keyword evidence="1" id="KW-0479">Metal-binding</keyword>
<protein>
    <recommendedName>
        <fullName evidence="3">RING-type domain-containing protein</fullName>
    </recommendedName>
</protein>
<organism evidence="4 5">
    <name type="scientific">Thalassiosira oceanica</name>
    <name type="common">Marine diatom</name>
    <dbReference type="NCBI Taxonomy" id="159749"/>
    <lineage>
        <taxon>Eukaryota</taxon>
        <taxon>Sar</taxon>
        <taxon>Stramenopiles</taxon>
        <taxon>Ochrophyta</taxon>
        <taxon>Bacillariophyta</taxon>
        <taxon>Coscinodiscophyceae</taxon>
        <taxon>Thalassiosirophycidae</taxon>
        <taxon>Thalassiosirales</taxon>
        <taxon>Thalassiosiraceae</taxon>
        <taxon>Thalassiosira</taxon>
    </lineage>
</organism>
<evidence type="ECO:0000259" key="3">
    <source>
        <dbReference type="PROSITE" id="PS50089"/>
    </source>
</evidence>
<dbReference type="GO" id="GO:0008270">
    <property type="term" value="F:zinc ion binding"/>
    <property type="evidence" value="ECO:0007669"/>
    <property type="project" value="UniProtKB-KW"/>
</dbReference>
<evidence type="ECO:0000256" key="1">
    <source>
        <dbReference type="PROSITE-ProRule" id="PRU00175"/>
    </source>
</evidence>
<dbReference type="InterPro" id="IPR011990">
    <property type="entry name" value="TPR-like_helical_dom_sf"/>
</dbReference>
<dbReference type="Proteomes" id="UP000266841">
    <property type="component" value="Unassembled WGS sequence"/>
</dbReference>
<feature type="compositionally biased region" description="Basic residues" evidence="2">
    <location>
        <begin position="35"/>
        <end position="49"/>
    </location>
</feature>
<feature type="non-terminal residue" evidence="4">
    <location>
        <position position="257"/>
    </location>
</feature>